<dbReference type="EMBL" id="BLXT01006566">
    <property type="protein sequence ID" value="GFO32107.1"/>
    <property type="molecule type" value="Genomic_DNA"/>
</dbReference>
<comment type="caution">
    <text evidence="2">The sequence shown here is derived from an EMBL/GenBank/DDBJ whole genome shotgun (WGS) entry which is preliminary data.</text>
</comment>
<accession>A0AAV4CKM5</accession>
<evidence type="ECO:0000313" key="2">
    <source>
        <dbReference type="EMBL" id="GFO32107.1"/>
    </source>
</evidence>
<gene>
    <name evidence="2" type="ORF">PoB_005861200</name>
</gene>
<keyword evidence="1" id="KW-0732">Signal</keyword>
<sequence>MNILSIILTTLVLSYIHDDLCTVSCAPVVVKSGQIMDKTSVNQPALSIVPDIASEQNMDTANQNQRLISLSPDVTPAENMDTANENQLLTSLSPSVASAQRRHIALLLSSVSRQRAAGSKLFNKKQQVRVKRSFCEFVAMSCISSVLQLPLDMSKQWLGFL</sequence>
<evidence type="ECO:0000256" key="1">
    <source>
        <dbReference type="SAM" id="SignalP"/>
    </source>
</evidence>
<feature type="signal peptide" evidence="1">
    <location>
        <begin position="1"/>
        <end position="18"/>
    </location>
</feature>
<proteinExistence type="predicted"/>
<evidence type="ECO:0000313" key="3">
    <source>
        <dbReference type="Proteomes" id="UP000735302"/>
    </source>
</evidence>
<protein>
    <submittedName>
        <fullName evidence="2">Uncharacterized protein</fullName>
    </submittedName>
</protein>
<reference evidence="2 3" key="1">
    <citation type="journal article" date="2021" name="Elife">
        <title>Chloroplast acquisition without the gene transfer in kleptoplastic sea slugs, Plakobranchus ocellatus.</title>
        <authorList>
            <person name="Maeda T."/>
            <person name="Takahashi S."/>
            <person name="Yoshida T."/>
            <person name="Shimamura S."/>
            <person name="Takaki Y."/>
            <person name="Nagai Y."/>
            <person name="Toyoda A."/>
            <person name="Suzuki Y."/>
            <person name="Arimoto A."/>
            <person name="Ishii H."/>
            <person name="Satoh N."/>
            <person name="Nishiyama T."/>
            <person name="Hasebe M."/>
            <person name="Maruyama T."/>
            <person name="Minagawa J."/>
            <person name="Obokata J."/>
            <person name="Shigenobu S."/>
        </authorList>
    </citation>
    <scope>NUCLEOTIDE SEQUENCE [LARGE SCALE GENOMIC DNA]</scope>
</reference>
<dbReference type="Proteomes" id="UP000735302">
    <property type="component" value="Unassembled WGS sequence"/>
</dbReference>
<organism evidence="2 3">
    <name type="scientific">Plakobranchus ocellatus</name>
    <dbReference type="NCBI Taxonomy" id="259542"/>
    <lineage>
        <taxon>Eukaryota</taxon>
        <taxon>Metazoa</taxon>
        <taxon>Spiralia</taxon>
        <taxon>Lophotrochozoa</taxon>
        <taxon>Mollusca</taxon>
        <taxon>Gastropoda</taxon>
        <taxon>Heterobranchia</taxon>
        <taxon>Euthyneura</taxon>
        <taxon>Panpulmonata</taxon>
        <taxon>Sacoglossa</taxon>
        <taxon>Placobranchoidea</taxon>
        <taxon>Plakobranchidae</taxon>
        <taxon>Plakobranchus</taxon>
    </lineage>
</organism>
<dbReference type="AlphaFoldDB" id="A0AAV4CKM5"/>
<keyword evidence="3" id="KW-1185">Reference proteome</keyword>
<name>A0AAV4CKM5_9GAST</name>
<feature type="chain" id="PRO_5043864842" evidence="1">
    <location>
        <begin position="19"/>
        <end position="161"/>
    </location>
</feature>